<accession>A0A1G2HG68</accession>
<protein>
    <recommendedName>
        <fullName evidence="3">Shikimate kinase</fullName>
    </recommendedName>
</protein>
<comment type="caution">
    <text evidence="1">The sequence shown here is derived from an EMBL/GenBank/DDBJ whole genome shotgun (WGS) entry which is preliminary data.</text>
</comment>
<name>A0A1G2HG68_9BACT</name>
<dbReference type="InterPro" id="IPR027417">
    <property type="entry name" value="P-loop_NTPase"/>
</dbReference>
<gene>
    <name evidence="1" type="ORF">A3F94_01375</name>
</gene>
<dbReference type="EMBL" id="MHOK01000022">
    <property type="protein sequence ID" value="OGZ61484.1"/>
    <property type="molecule type" value="Genomic_DNA"/>
</dbReference>
<evidence type="ECO:0000313" key="2">
    <source>
        <dbReference type="Proteomes" id="UP000176770"/>
    </source>
</evidence>
<organism evidence="1 2">
    <name type="scientific">Candidatus Spechtbacteria bacterium RIFCSPLOWO2_12_FULL_38_22</name>
    <dbReference type="NCBI Taxonomy" id="1802165"/>
    <lineage>
        <taxon>Bacteria</taxon>
        <taxon>Candidatus Spechtiibacteriota</taxon>
    </lineage>
</organism>
<dbReference type="STRING" id="1802165.A3F94_01375"/>
<evidence type="ECO:0008006" key="3">
    <source>
        <dbReference type="Google" id="ProtNLM"/>
    </source>
</evidence>
<sequence length="223" mass="26043">MKLSKKQFEKLLRENRLVLSFLGMSNIGKTYWAKKFYGIGFEHINCDDLIEAKLAPVLKRLGYLGIKNVSRWMGQPYDERFTANQEKYLFFEGEVMEDIFAQIKNSKTKNTVIDTTGSIVHTSRNICDRLKRYSTVVYIEAPENMKENMFGQYLKELKPVIFGDVYSPRDGETVLQTLSRCYQELFSLRSDLYSEYADVIIPREIIDKNTDVHQFISLIKQSL</sequence>
<dbReference type="Gene3D" id="3.40.50.300">
    <property type="entry name" value="P-loop containing nucleotide triphosphate hydrolases"/>
    <property type="match status" value="1"/>
</dbReference>
<dbReference type="AlphaFoldDB" id="A0A1G2HG68"/>
<proteinExistence type="predicted"/>
<dbReference type="Proteomes" id="UP000176770">
    <property type="component" value="Unassembled WGS sequence"/>
</dbReference>
<reference evidence="1 2" key="1">
    <citation type="journal article" date="2016" name="Nat. Commun.">
        <title>Thousands of microbial genomes shed light on interconnected biogeochemical processes in an aquifer system.</title>
        <authorList>
            <person name="Anantharaman K."/>
            <person name="Brown C.T."/>
            <person name="Hug L.A."/>
            <person name="Sharon I."/>
            <person name="Castelle C.J."/>
            <person name="Probst A.J."/>
            <person name="Thomas B.C."/>
            <person name="Singh A."/>
            <person name="Wilkins M.J."/>
            <person name="Karaoz U."/>
            <person name="Brodie E.L."/>
            <person name="Williams K.H."/>
            <person name="Hubbard S.S."/>
            <person name="Banfield J.F."/>
        </authorList>
    </citation>
    <scope>NUCLEOTIDE SEQUENCE [LARGE SCALE GENOMIC DNA]</scope>
</reference>
<evidence type="ECO:0000313" key="1">
    <source>
        <dbReference type="EMBL" id="OGZ61484.1"/>
    </source>
</evidence>
<dbReference type="SUPFAM" id="SSF52540">
    <property type="entry name" value="P-loop containing nucleoside triphosphate hydrolases"/>
    <property type="match status" value="1"/>
</dbReference>